<dbReference type="EMBL" id="MZ089801">
    <property type="protein sequence ID" value="QXN75261.1"/>
    <property type="molecule type" value="Genomic_DNA"/>
</dbReference>
<protein>
    <submittedName>
        <fullName evidence="2">Replication initiator protein</fullName>
    </submittedName>
</protein>
<evidence type="ECO:0000313" key="2">
    <source>
        <dbReference type="EMBL" id="QXN75261.1"/>
    </source>
</evidence>
<proteinExistence type="predicted"/>
<reference evidence="2" key="1">
    <citation type="submission" date="2021-04" db="EMBL/GenBank/DDBJ databases">
        <title>Genomes of microviruses identified in yellow-bellied marmot fecal samples.</title>
        <authorList>
            <person name="Varsani A."/>
            <person name="Kraberger S."/>
            <person name="Chatterjee A."/>
            <person name="Richet C."/>
            <person name="Fontenele R.S."/>
            <person name="Schmidlin K."/>
            <person name="Blumstein D.T."/>
        </authorList>
    </citation>
    <scope>NUCLEOTIDE SEQUENCE</scope>
    <source>
        <strain evidence="2">Mar55</strain>
    </source>
</reference>
<dbReference type="InterPro" id="IPR056906">
    <property type="entry name" value="ORF2/G2P_dom"/>
</dbReference>
<accession>A0A8F5MLS7</accession>
<evidence type="ECO:0000259" key="1">
    <source>
        <dbReference type="Pfam" id="PF23343"/>
    </source>
</evidence>
<name>A0A8F5MLS7_9VIRU</name>
<sequence>MRSLVTYRVTGTTCHVTTKTLFNQINEVNMCLNPNVFRNPNALRLLPFARCVYINDVKYSSPCEIDVISGYASLKRDDKHHICDTPENCDRVVRSTYVIYEGSKVPFYIAVPCGRCSVCNDARRREYEYRALFEAADSGDMVFFTLTYDDEHLPRFGLTPQHVSLFLKNYRVSVSRASIAPLNVNSFYRDAQRYNRNYTFKNLLKSPDKVSLSENYSFRAVYCGEYGSDGKRAHYHGILFFDRTIKDVDLLVLKRLFVDRWNFGLVFDFQLVKNPAASARYITKYITKLDIQHVPQGLNPNFFRGPHKCGLGALHIDKYKDAILNSDSMCIWLRFPNGARRVKVPSFLLTKIFRPLSSYCVSPNYKIMVAQLVGHELYNRGYTLVSERLSELDYLGYFKPKIQRLRSCLRFQYLESFLPILSDDELVEMFCDYVEDLIELPDFAEYCELLKFKSDWLNSLIIPDISVTERLQSKVNKGYLNEKYVEYHMMD</sequence>
<organism evidence="2">
    <name type="scientific">Microvirus mar55</name>
    <dbReference type="NCBI Taxonomy" id="2851191"/>
    <lineage>
        <taxon>Viruses</taxon>
        <taxon>Monodnaviria</taxon>
        <taxon>Sangervirae</taxon>
        <taxon>Phixviricota</taxon>
        <taxon>Malgrandaviricetes</taxon>
        <taxon>Petitvirales</taxon>
        <taxon>Microviridae</taxon>
    </lineage>
</organism>
<feature type="domain" description="Replication-associated protein ORF2/G2P" evidence="1">
    <location>
        <begin position="189"/>
        <end position="289"/>
    </location>
</feature>
<dbReference type="Pfam" id="PF23343">
    <property type="entry name" value="REP_ORF2-G2P"/>
    <property type="match status" value="1"/>
</dbReference>